<evidence type="ECO:0000259" key="1">
    <source>
        <dbReference type="Pfam" id="PF24703"/>
    </source>
</evidence>
<proteinExistence type="predicted"/>
<evidence type="ECO:0000313" key="2">
    <source>
        <dbReference type="EMBL" id="DAF53912.1"/>
    </source>
</evidence>
<protein>
    <recommendedName>
        <fullName evidence="1">DUF7666 domain-containing protein</fullName>
    </recommendedName>
</protein>
<reference evidence="2" key="1">
    <citation type="journal article" date="2021" name="Proc. Natl. Acad. Sci. U.S.A.">
        <title>A Catalog of Tens of Thousands of Viruses from Human Metagenomes Reveals Hidden Associations with Chronic Diseases.</title>
        <authorList>
            <person name="Tisza M.J."/>
            <person name="Buck C.B."/>
        </authorList>
    </citation>
    <scope>NUCLEOTIDE SEQUENCE</scope>
    <source>
        <strain evidence="2">Ct2Qy24</strain>
    </source>
</reference>
<dbReference type="InterPro" id="IPR056083">
    <property type="entry name" value="DUF7666"/>
</dbReference>
<feature type="domain" description="DUF7666" evidence="1">
    <location>
        <begin position="1"/>
        <end position="96"/>
    </location>
</feature>
<dbReference type="Pfam" id="PF24703">
    <property type="entry name" value="DUF7666"/>
    <property type="match status" value="1"/>
</dbReference>
<sequence>MIAYKGFAPDFTASFGSGKKQYHVGDVLEEDSSKTARTGMHCAEYVLDCLRWYPLGNGNRYCQVEARGSIDEDGSVQIACTKMNIVRELNTKQIASAACMYMVTFPERDWKRKGRLLDVAEDAARGQGAGAIAIARGKDPKVKGAAGSVLALLKEPQKGQFEAAKVFEVGGDILPDVWYTIKNGKVVKSE</sequence>
<name>A0A8S5SSI8_9CAUD</name>
<dbReference type="EMBL" id="BK032666">
    <property type="protein sequence ID" value="DAF53912.1"/>
    <property type="molecule type" value="Genomic_DNA"/>
</dbReference>
<accession>A0A8S5SSI8</accession>
<organism evidence="2">
    <name type="scientific">Myoviridae sp. ct2Qy24</name>
    <dbReference type="NCBI Taxonomy" id="2827656"/>
    <lineage>
        <taxon>Viruses</taxon>
        <taxon>Duplodnaviria</taxon>
        <taxon>Heunggongvirae</taxon>
        <taxon>Uroviricota</taxon>
        <taxon>Caudoviricetes</taxon>
    </lineage>
</organism>